<comment type="caution">
    <text evidence="2">The sequence shown here is derived from an EMBL/GenBank/DDBJ whole genome shotgun (WGS) entry which is preliminary data.</text>
</comment>
<sequence length="160" mass="17009">MTAVDVLAALTVRDWIVLAGIFLVAGGVGALVWYWAVPARPAAPQPDPPAAATFDEHTATAAALLTPDDPLLDDDAVRIADAVARAVDQYASYLIAKRTGMAPDVLHRLGEAMYADLAVSLTGPQLARAVLIGLHQHADERARHLIDQFRNLPTAAKESL</sequence>
<name>A0A3A9ZAB3_9ACTN</name>
<keyword evidence="1" id="KW-0812">Transmembrane</keyword>
<dbReference type="RefSeq" id="WP_120729292.1">
    <property type="nucleotide sequence ID" value="NZ_RBAK01000006.1"/>
</dbReference>
<keyword evidence="1" id="KW-1133">Transmembrane helix</keyword>
<evidence type="ECO:0000256" key="1">
    <source>
        <dbReference type="SAM" id="Phobius"/>
    </source>
</evidence>
<accession>A0A3A9ZAB3</accession>
<gene>
    <name evidence="2" type="ORF">D7223_16420</name>
</gene>
<evidence type="ECO:0000313" key="3">
    <source>
        <dbReference type="Proteomes" id="UP000281726"/>
    </source>
</evidence>
<dbReference type="AlphaFoldDB" id="A0A3A9ZAB3"/>
<protein>
    <submittedName>
        <fullName evidence="2">Uncharacterized protein</fullName>
    </submittedName>
</protein>
<dbReference type="EMBL" id="RBAK01000006">
    <property type="protein sequence ID" value="RKN45228.1"/>
    <property type="molecule type" value="Genomic_DNA"/>
</dbReference>
<evidence type="ECO:0000313" key="2">
    <source>
        <dbReference type="EMBL" id="RKN45228.1"/>
    </source>
</evidence>
<keyword evidence="3" id="KW-1185">Reference proteome</keyword>
<dbReference type="Proteomes" id="UP000281726">
    <property type="component" value="Unassembled WGS sequence"/>
</dbReference>
<proteinExistence type="predicted"/>
<reference evidence="2 3" key="1">
    <citation type="journal article" date="2004" name="Syst. Appl. Microbiol.">
        <title>Cryptoendolithic actinomycetes from antarctic sandstone rock samples: Micromonospora endolithica sp. nov. and two isolates related to Micromonospora coerulea Jensen 1932.</title>
        <authorList>
            <person name="Hirsch P."/>
            <person name="Mevs U."/>
            <person name="Kroppenstedt R.M."/>
            <person name="Schumann P."/>
            <person name="Stackebrandt E."/>
        </authorList>
    </citation>
    <scope>NUCLEOTIDE SEQUENCE [LARGE SCALE GENOMIC DNA]</scope>
    <source>
        <strain evidence="2 3">JCM 12677</strain>
    </source>
</reference>
<organism evidence="2 3">
    <name type="scientific">Micromonospora endolithica</name>
    <dbReference type="NCBI Taxonomy" id="230091"/>
    <lineage>
        <taxon>Bacteria</taxon>
        <taxon>Bacillati</taxon>
        <taxon>Actinomycetota</taxon>
        <taxon>Actinomycetes</taxon>
        <taxon>Micromonosporales</taxon>
        <taxon>Micromonosporaceae</taxon>
        <taxon>Micromonospora</taxon>
    </lineage>
</organism>
<feature type="transmembrane region" description="Helical" evidence="1">
    <location>
        <begin position="15"/>
        <end position="36"/>
    </location>
</feature>
<keyword evidence="1" id="KW-0472">Membrane</keyword>